<dbReference type="OrthoDB" id="8905011at2"/>
<dbReference type="RefSeq" id="WP_135262946.1">
    <property type="nucleotide sequence ID" value="NZ_SMLM01000001.1"/>
</dbReference>
<keyword evidence="2" id="KW-1185">Reference proteome</keyword>
<reference evidence="1 2" key="1">
    <citation type="submission" date="2019-03" db="EMBL/GenBank/DDBJ databases">
        <title>Ramlibacter henchirensis DSM 14656, whole genome shotgun sequence.</title>
        <authorList>
            <person name="Zhang X."/>
            <person name="Feng G."/>
            <person name="Zhu H."/>
        </authorList>
    </citation>
    <scope>NUCLEOTIDE SEQUENCE [LARGE SCALE GENOMIC DNA]</scope>
    <source>
        <strain evidence="1 2">DSM 14656</strain>
    </source>
</reference>
<dbReference type="AlphaFoldDB" id="A0A4Z0C9U7"/>
<comment type="caution">
    <text evidence="1">The sequence shown here is derived from an EMBL/GenBank/DDBJ whole genome shotgun (WGS) entry which is preliminary data.</text>
</comment>
<proteinExistence type="predicted"/>
<sequence>MSQGDYVVIEGLPGGAQRLGRDAGGFTPEHTVWSSEGLRAEFGLGADGRGALLHYPLAPIVRCAAGTEAPK</sequence>
<dbReference type="Proteomes" id="UP000298180">
    <property type="component" value="Unassembled WGS sequence"/>
</dbReference>
<organism evidence="1 2">
    <name type="scientific">Ramlibacter henchirensis</name>
    <dbReference type="NCBI Taxonomy" id="204072"/>
    <lineage>
        <taxon>Bacteria</taxon>
        <taxon>Pseudomonadati</taxon>
        <taxon>Pseudomonadota</taxon>
        <taxon>Betaproteobacteria</taxon>
        <taxon>Burkholderiales</taxon>
        <taxon>Comamonadaceae</taxon>
        <taxon>Ramlibacter</taxon>
    </lineage>
</organism>
<dbReference type="EMBL" id="SMLM01000001">
    <property type="protein sequence ID" value="TFZ06859.1"/>
    <property type="molecule type" value="Genomic_DNA"/>
</dbReference>
<name>A0A4Z0C9U7_9BURK</name>
<protein>
    <submittedName>
        <fullName evidence="1">Uncharacterized protein</fullName>
    </submittedName>
</protein>
<gene>
    <name evidence="1" type="ORF">EZ313_09630</name>
</gene>
<accession>A0A4Z0C9U7</accession>
<evidence type="ECO:0000313" key="2">
    <source>
        <dbReference type="Proteomes" id="UP000298180"/>
    </source>
</evidence>
<evidence type="ECO:0000313" key="1">
    <source>
        <dbReference type="EMBL" id="TFZ06859.1"/>
    </source>
</evidence>